<keyword evidence="4" id="KW-1185">Reference proteome</keyword>
<evidence type="ECO:0000256" key="1">
    <source>
        <dbReference type="SAM" id="Phobius"/>
    </source>
</evidence>
<feature type="transmembrane region" description="Helical" evidence="1">
    <location>
        <begin position="76"/>
        <end position="100"/>
    </location>
</feature>
<feature type="transmembrane region" description="Helical" evidence="1">
    <location>
        <begin position="208"/>
        <end position="234"/>
    </location>
</feature>
<keyword evidence="1" id="KW-0472">Membrane</keyword>
<sequence length="247" mass="25814">MTKAELHQIMTCGFATISGSVLVGYTSLGLNAEALVSSCIMSIPASLAISKMRYPETEETLTAGPFANGAWLGIKIAGTIVASLLCIIALVALINGLLTWWGYYIDINNPQLTLQTILGYCLYPVSFLLGVSRENNDILKVARLIAEKVITNEYNAFTALATSDEYADLSPRSQLIATYALCGFGNIGSLGIQIGILSQLAPSRAGDVSALAFSALCSGVLATLTSASVAGLVVTGQISDFTRGGSS</sequence>
<accession>A0A428SX90</accession>
<gene>
    <name evidence="3" type="ORF">CEP52_012641</name>
</gene>
<evidence type="ECO:0000313" key="3">
    <source>
        <dbReference type="EMBL" id="RSL94425.1"/>
    </source>
</evidence>
<feature type="domain" description="Concentrative nucleoside transporter C-terminal" evidence="2">
    <location>
        <begin position="35"/>
        <end position="231"/>
    </location>
</feature>
<comment type="caution">
    <text evidence="3">The sequence shown here is derived from an EMBL/GenBank/DDBJ whole genome shotgun (WGS) entry which is preliminary data.</text>
</comment>
<evidence type="ECO:0000259" key="2">
    <source>
        <dbReference type="Pfam" id="PF07662"/>
    </source>
</evidence>
<dbReference type="GO" id="GO:0015293">
    <property type="term" value="F:symporter activity"/>
    <property type="evidence" value="ECO:0007669"/>
    <property type="project" value="TreeGrafter"/>
</dbReference>
<keyword evidence="1" id="KW-0812">Transmembrane</keyword>
<proteinExistence type="predicted"/>
<reference evidence="3 4" key="1">
    <citation type="submission" date="2017-06" db="EMBL/GenBank/DDBJ databases">
        <title>Comparative genomic analysis of Ambrosia Fusariam Clade fungi.</title>
        <authorList>
            <person name="Stajich J.E."/>
            <person name="Carrillo J."/>
            <person name="Kijimoto T."/>
            <person name="Eskalen A."/>
            <person name="O'Donnell K."/>
            <person name="Kasson M."/>
        </authorList>
    </citation>
    <scope>NUCLEOTIDE SEQUENCE [LARGE SCALE GENOMIC DNA]</scope>
    <source>
        <strain evidence="3 4">NRRL62579</strain>
    </source>
</reference>
<dbReference type="InterPro" id="IPR008276">
    <property type="entry name" value="C_nuclsd_transpt"/>
</dbReference>
<dbReference type="PANTHER" id="PTHR10590">
    <property type="entry name" value="SODIUM/NUCLEOSIDE COTRANSPORTER"/>
    <property type="match status" value="1"/>
</dbReference>
<feature type="transmembrane region" description="Helical" evidence="1">
    <location>
        <begin position="112"/>
        <end position="131"/>
    </location>
</feature>
<evidence type="ECO:0000313" key="4">
    <source>
        <dbReference type="Proteomes" id="UP000287144"/>
    </source>
</evidence>
<dbReference type="PANTHER" id="PTHR10590:SF4">
    <property type="entry name" value="SOLUTE CARRIER FAMILY 28 MEMBER 3"/>
    <property type="match status" value="1"/>
</dbReference>
<protein>
    <recommendedName>
        <fullName evidence="2">Concentrative nucleoside transporter C-terminal domain-containing protein</fullName>
    </recommendedName>
</protein>
<dbReference type="EMBL" id="NKCK01000167">
    <property type="protein sequence ID" value="RSL94425.1"/>
    <property type="molecule type" value="Genomic_DNA"/>
</dbReference>
<dbReference type="Proteomes" id="UP000287144">
    <property type="component" value="Unassembled WGS sequence"/>
</dbReference>
<dbReference type="GO" id="GO:0005886">
    <property type="term" value="C:plasma membrane"/>
    <property type="evidence" value="ECO:0007669"/>
    <property type="project" value="TreeGrafter"/>
</dbReference>
<keyword evidence="1" id="KW-1133">Transmembrane helix</keyword>
<dbReference type="STRING" id="1325735.A0A428SX90"/>
<name>A0A428SX90_9HYPO</name>
<organism evidence="3 4">
    <name type="scientific">Fusarium oligoseptatum</name>
    <dbReference type="NCBI Taxonomy" id="2604345"/>
    <lineage>
        <taxon>Eukaryota</taxon>
        <taxon>Fungi</taxon>
        <taxon>Dikarya</taxon>
        <taxon>Ascomycota</taxon>
        <taxon>Pezizomycotina</taxon>
        <taxon>Sordariomycetes</taxon>
        <taxon>Hypocreomycetidae</taxon>
        <taxon>Hypocreales</taxon>
        <taxon>Nectriaceae</taxon>
        <taxon>Fusarium</taxon>
        <taxon>Fusarium solani species complex</taxon>
    </lineage>
</organism>
<dbReference type="Pfam" id="PF07662">
    <property type="entry name" value="Nucleos_tra2_C"/>
    <property type="match status" value="1"/>
</dbReference>
<dbReference type="AlphaFoldDB" id="A0A428SX90"/>
<feature type="transmembrane region" description="Helical" evidence="1">
    <location>
        <begin position="176"/>
        <end position="196"/>
    </location>
</feature>
<dbReference type="GO" id="GO:0005337">
    <property type="term" value="F:nucleoside transmembrane transporter activity"/>
    <property type="evidence" value="ECO:0007669"/>
    <property type="project" value="InterPro"/>
</dbReference>
<dbReference type="InterPro" id="IPR011657">
    <property type="entry name" value="CNT_C_dom"/>
</dbReference>